<dbReference type="AlphaFoldDB" id="A0AAV7K828"/>
<dbReference type="SMART" id="SM00219">
    <property type="entry name" value="TyrKc"/>
    <property type="match status" value="1"/>
</dbReference>
<dbReference type="PANTHER" id="PTHR24416">
    <property type="entry name" value="TYROSINE-PROTEIN KINASE RECEPTOR"/>
    <property type="match status" value="1"/>
</dbReference>
<dbReference type="GO" id="GO:0005524">
    <property type="term" value="F:ATP binding"/>
    <property type="evidence" value="ECO:0007669"/>
    <property type="project" value="InterPro"/>
</dbReference>
<dbReference type="PANTHER" id="PTHR24416:SF600">
    <property type="entry name" value="PDGF- AND VEGF-RECEPTOR RELATED, ISOFORM J"/>
    <property type="match status" value="1"/>
</dbReference>
<sequence length="116" mass="13319">MVRLSHPNIVKLLGVCFTDPMLLIMELCHLGPVNVYLQNHPMYPFSQMLNVITQVAEGMRYLESIKFVHRDLAARNVLMVDETKVKISDFGMSRALGIGSDYYKVSLFLCITLYYQ</sequence>
<dbReference type="GO" id="GO:0005886">
    <property type="term" value="C:plasma membrane"/>
    <property type="evidence" value="ECO:0007669"/>
    <property type="project" value="TreeGrafter"/>
</dbReference>
<feature type="domain" description="Protein kinase" evidence="1">
    <location>
        <begin position="1"/>
        <end position="116"/>
    </location>
</feature>
<dbReference type="InterPro" id="IPR000719">
    <property type="entry name" value="Prot_kinase_dom"/>
</dbReference>
<reference evidence="2 3" key="1">
    <citation type="journal article" date="2023" name="BMC Biol.">
        <title>The compact genome of the sponge Oopsacas minuta (Hexactinellida) is lacking key metazoan core genes.</title>
        <authorList>
            <person name="Santini S."/>
            <person name="Schenkelaars Q."/>
            <person name="Jourda C."/>
            <person name="Duchesne M."/>
            <person name="Belahbib H."/>
            <person name="Rocher C."/>
            <person name="Selva M."/>
            <person name="Riesgo A."/>
            <person name="Vervoort M."/>
            <person name="Leys S.P."/>
            <person name="Kodjabachian L."/>
            <person name="Le Bivic A."/>
            <person name="Borchiellini C."/>
            <person name="Claverie J.M."/>
            <person name="Renard E."/>
        </authorList>
    </citation>
    <scope>NUCLEOTIDE SEQUENCE [LARGE SCALE GENOMIC DNA]</scope>
    <source>
        <strain evidence="2">SPO-2</strain>
    </source>
</reference>
<accession>A0AAV7K828</accession>
<keyword evidence="2" id="KW-0418">Kinase</keyword>
<keyword evidence="3" id="KW-1185">Reference proteome</keyword>
<name>A0AAV7K828_9METZ</name>
<keyword evidence="2" id="KW-0808">Transferase</keyword>
<protein>
    <submittedName>
        <fullName evidence="2">Tyrosine-protein kinase SYK-like</fullName>
    </submittedName>
</protein>
<dbReference type="SUPFAM" id="SSF56112">
    <property type="entry name" value="Protein kinase-like (PK-like)"/>
    <property type="match status" value="1"/>
</dbReference>
<dbReference type="GO" id="GO:0043235">
    <property type="term" value="C:receptor complex"/>
    <property type="evidence" value="ECO:0007669"/>
    <property type="project" value="TreeGrafter"/>
</dbReference>
<dbReference type="InterPro" id="IPR011009">
    <property type="entry name" value="Kinase-like_dom_sf"/>
</dbReference>
<evidence type="ECO:0000313" key="2">
    <source>
        <dbReference type="EMBL" id="KAI6656903.1"/>
    </source>
</evidence>
<gene>
    <name evidence="2" type="ORF">LOD99_16205</name>
</gene>
<evidence type="ECO:0000313" key="3">
    <source>
        <dbReference type="Proteomes" id="UP001165289"/>
    </source>
</evidence>
<dbReference type="InterPro" id="IPR008266">
    <property type="entry name" value="Tyr_kinase_AS"/>
</dbReference>
<dbReference type="GO" id="GO:0007169">
    <property type="term" value="P:cell surface receptor protein tyrosine kinase signaling pathway"/>
    <property type="evidence" value="ECO:0007669"/>
    <property type="project" value="TreeGrafter"/>
</dbReference>
<dbReference type="PROSITE" id="PS00109">
    <property type="entry name" value="PROTEIN_KINASE_TYR"/>
    <property type="match status" value="1"/>
</dbReference>
<dbReference type="PROSITE" id="PS50011">
    <property type="entry name" value="PROTEIN_KINASE_DOM"/>
    <property type="match status" value="1"/>
</dbReference>
<evidence type="ECO:0000259" key="1">
    <source>
        <dbReference type="PROSITE" id="PS50011"/>
    </source>
</evidence>
<dbReference type="Pfam" id="PF07714">
    <property type="entry name" value="PK_Tyr_Ser-Thr"/>
    <property type="match status" value="1"/>
</dbReference>
<dbReference type="Proteomes" id="UP001165289">
    <property type="component" value="Unassembled WGS sequence"/>
</dbReference>
<dbReference type="InterPro" id="IPR050122">
    <property type="entry name" value="RTK"/>
</dbReference>
<dbReference type="GO" id="GO:0004714">
    <property type="term" value="F:transmembrane receptor protein tyrosine kinase activity"/>
    <property type="evidence" value="ECO:0007669"/>
    <property type="project" value="TreeGrafter"/>
</dbReference>
<proteinExistence type="predicted"/>
<comment type="caution">
    <text evidence="2">The sequence shown here is derived from an EMBL/GenBank/DDBJ whole genome shotgun (WGS) entry which is preliminary data.</text>
</comment>
<organism evidence="2 3">
    <name type="scientific">Oopsacas minuta</name>
    <dbReference type="NCBI Taxonomy" id="111878"/>
    <lineage>
        <taxon>Eukaryota</taxon>
        <taxon>Metazoa</taxon>
        <taxon>Porifera</taxon>
        <taxon>Hexactinellida</taxon>
        <taxon>Hexasterophora</taxon>
        <taxon>Lyssacinosida</taxon>
        <taxon>Leucopsacidae</taxon>
        <taxon>Oopsacas</taxon>
    </lineage>
</organism>
<dbReference type="InterPro" id="IPR020635">
    <property type="entry name" value="Tyr_kinase_cat_dom"/>
</dbReference>
<dbReference type="EMBL" id="JAKMXF010000133">
    <property type="protein sequence ID" value="KAI6656903.1"/>
    <property type="molecule type" value="Genomic_DNA"/>
</dbReference>
<dbReference type="InterPro" id="IPR001245">
    <property type="entry name" value="Ser-Thr/Tyr_kinase_cat_dom"/>
</dbReference>
<dbReference type="Gene3D" id="1.10.510.10">
    <property type="entry name" value="Transferase(Phosphotransferase) domain 1"/>
    <property type="match status" value="1"/>
</dbReference>